<reference evidence="1" key="2">
    <citation type="submission" date="2025-09" db="UniProtKB">
        <authorList>
            <consortium name="Ensembl"/>
        </authorList>
    </citation>
    <scope>IDENTIFICATION</scope>
</reference>
<sequence length="73" mass="8544">STSCQRLSCPHTYHIHHKHSKLLLCCWNSVRQNPDPHMEMSPALPPSFSKLKVFRVLFLHWSLQLSQELLPII</sequence>
<name>A0A8C7EHW0_NOTPE</name>
<evidence type="ECO:0000313" key="2">
    <source>
        <dbReference type="Proteomes" id="UP000694420"/>
    </source>
</evidence>
<protein>
    <submittedName>
        <fullName evidence="1">Uncharacterized protein</fullName>
    </submittedName>
</protein>
<organism evidence="1 2">
    <name type="scientific">Nothoprocta perdicaria</name>
    <name type="common">Chilean tinamou</name>
    <name type="synonym">Crypturus perdicarius</name>
    <dbReference type="NCBI Taxonomy" id="30464"/>
    <lineage>
        <taxon>Eukaryota</taxon>
        <taxon>Metazoa</taxon>
        <taxon>Chordata</taxon>
        <taxon>Craniata</taxon>
        <taxon>Vertebrata</taxon>
        <taxon>Euteleostomi</taxon>
        <taxon>Archelosauria</taxon>
        <taxon>Archosauria</taxon>
        <taxon>Dinosauria</taxon>
        <taxon>Saurischia</taxon>
        <taxon>Theropoda</taxon>
        <taxon>Coelurosauria</taxon>
        <taxon>Aves</taxon>
        <taxon>Palaeognathae</taxon>
        <taxon>Tinamiformes</taxon>
        <taxon>Tinamidae</taxon>
        <taxon>Nothoprocta</taxon>
    </lineage>
</organism>
<proteinExistence type="predicted"/>
<accession>A0A8C7EHW0</accession>
<evidence type="ECO:0000313" key="1">
    <source>
        <dbReference type="Ensembl" id="ENSNPEP00000021004.1"/>
    </source>
</evidence>
<dbReference type="AlphaFoldDB" id="A0A8C7EHW0"/>
<dbReference type="Proteomes" id="UP000694420">
    <property type="component" value="Unplaced"/>
</dbReference>
<dbReference type="Ensembl" id="ENSNPET00000021547.1">
    <property type="protein sequence ID" value="ENSNPEP00000021004.1"/>
    <property type="gene ID" value="ENSNPEG00000015597.1"/>
</dbReference>
<keyword evidence="2" id="KW-1185">Reference proteome</keyword>
<reference evidence="1" key="1">
    <citation type="submission" date="2025-08" db="UniProtKB">
        <authorList>
            <consortium name="Ensembl"/>
        </authorList>
    </citation>
    <scope>IDENTIFICATION</scope>
</reference>